<dbReference type="PRINTS" id="PR01806">
    <property type="entry name" value="VIRFACTRMVIN"/>
</dbReference>
<comment type="similarity">
    <text evidence="8 9">Belongs to the MurJ/MviN family.</text>
</comment>
<keyword evidence="7 8" id="KW-0472">Membrane</keyword>
<feature type="transmembrane region" description="Helical" evidence="8">
    <location>
        <begin position="44"/>
        <end position="68"/>
    </location>
</feature>
<keyword evidence="2 8" id="KW-1003">Cell membrane</keyword>
<dbReference type="PANTHER" id="PTHR47019:SF1">
    <property type="entry name" value="LIPID II FLIPPASE MURJ"/>
    <property type="match status" value="1"/>
</dbReference>
<evidence type="ECO:0000256" key="8">
    <source>
        <dbReference type="HAMAP-Rule" id="MF_02078"/>
    </source>
</evidence>
<keyword evidence="8 9" id="KW-0961">Cell wall biogenesis/degradation</keyword>
<comment type="caution">
    <text evidence="10">The sequence shown here is derived from an EMBL/GenBank/DDBJ whole genome shotgun (WGS) entry which is preliminary data.</text>
</comment>
<dbReference type="OrthoDB" id="9804143at2"/>
<dbReference type="AlphaFoldDB" id="A0A437S441"/>
<feature type="transmembrane region" description="Helical" evidence="8">
    <location>
        <begin position="351"/>
        <end position="369"/>
    </location>
</feature>
<dbReference type="CDD" id="cd13123">
    <property type="entry name" value="MATE_MurJ_like"/>
    <property type="match status" value="1"/>
</dbReference>
<feature type="transmembrane region" description="Helical" evidence="8">
    <location>
        <begin position="484"/>
        <end position="505"/>
    </location>
</feature>
<dbReference type="GO" id="GO:0071555">
    <property type="term" value="P:cell wall organization"/>
    <property type="evidence" value="ECO:0007669"/>
    <property type="project" value="UniProtKB-UniRule"/>
</dbReference>
<keyword evidence="4 8" id="KW-0133">Cell shape</keyword>
<dbReference type="GO" id="GO:0009252">
    <property type="term" value="P:peptidoglycan biosynthetic process"/>
    <property type="evidence" value="ECO:0007669"/>
    <property type="project" value="UniProtKB-UniRule"/>
</dbReference>
<feature type="transmembrane region" description="Helical" evidence="8">
    <location>
        <begin position="134"/>
        <end position="152"/>
    </location>
</feature>
<evidence type="ECO:0000256" key="2">
    <source>
        <dbReference type="ARBA" id="ARBA00022475"/>
    </source>
</evidence>
<dbReference type="Pfam" id="PF03023">
    <property type="entry name" value="MurJ"/>
    <property type="match status" value="1"/>
</dbReference>
<comment type="subcellular location">
    <subcellularLocation>
        <location evidence="1 8">Cell membrane</location>
        <topology evidence="1 8">Multi-pass membrane protein</topology>
    </subcellularLocation>
</comment>
<evidence type="ECO:0000313" key="11">
    <source>
        <dbReference type="Proteomes" id="UP000288812"/>
    </source>
</evidence>
<feature type="transmembrane region" description="Helical" evidence="8">
    <location>
        <begin position="224"/>
        <end position="248"/>
    </location>
</feature>
<protein>
    <recommendedName>
        <fullName evidence="8">Probable lipid II flippase MurJ</fullName>
    </recommendedName>
</protein>
<dbReference type="UniPathway" id="UPA00219"/>
<feature type="transmembrane region" description="Helical" evidence="8">
    <location>
        <begin position="159"/>
        <end position="178"/>
    </location>
</feature>
<feature type="transmembrane region" description="Helical" evidence="8">
    <location>
        <begin position="408"/>
        <end position="428"/>
    </location>
</feature>
<gene>
    <name evidence="8 10" type="primary">murJ</name>
    <name evidence="10" type="ORF">EF514_10660</name>
</gene>
<feature type="transmembrane region" description="Helical" evidence="8">
    <location>
        <begin position="12"/>
        <end position="32"/>
    </location>
</feature>
<feature type="transmembrane region" description="Helical" evidence="8">
    <location>
        <begin position="312"/>
        <end position="331"/>
    </location>
</feature>
<evidence type="ECO:0000256" key="4">
    <source>
        <dbReference type="ARBA" id="ARBA00022960"/>
    </source>
</evidence>
<dbReference type="PANTHER" id="PTHR47019">
    <property type="entry name" value="LIPID II FLIPPASE MURJ"/>
    <property type="match status" value="1"/>
</dbReference>
<keyword evidence="8 9" id="KW-0813">Transport</keyword>
<evidence type="ECO:0000256" key="3">
    <source>
        <dbReference type="ARBA" id="ARBA00022692"/>
    </source>
</evidence>
<proteinExistence type="inferred from homology"/>
<evidence type="ECO:0000256" key="5">
    <source>
        <dbReference type="ARBA" id="ARBA00022984"/>
    </source>
</evidence>
<feature type="transmembrane region" description="Helical" evidence="8">
    <location>
        <begin position="184"/>
        <end position="204"/>
    </location>
</feature>
<evidence type="ECO:0000256" key="6">
    <source>
        <dbReference type="ARBA" id="ARBA00022989"/>
    </source>
</evidence>
<dbReference type="InterPro" id="IPR004268">
    <property type="entry name" value="MurJ"/>
</dbReference>
<feature type="transmembrane region" description="Helical" evidence="8">
    <location>
        <begin position="89"/>
        <end position="114"/>
    </location>
</feature>
<evidence type="ECO:0000256" key="1">
    <source>
        <dbReference type="ARBA" id="ARBA00004651"/>
    </source>
</evidence>
<dbReference type="Proteomes" id="UP000288812">
    <property type="component" value="Unassembled WGS sequence"/>
</dbReference>
<keyword evidence="11" id="KW-1185">Reference proteome</keyword>
<evidence type="ECO:0000313" key="10">
    <source>
        <dbReference type="EMBL" id="RVU53802.1"/>
    </source>
</evidence>
<dbReference type="InterPro" id="IPR051050">
    <property type="entry name" value="Lipid_II_flippase_MurJ/MviN"/>
</dbReference>
<accession>A0A437S441</accession>
<sequence length="523" mass="56531">METTKRLAKSTLAIIIFSLIGKIFGLVRESLIAAKFGATFQTDAFYAALGATGIISALVTQSIATTFIPGLQKAESELGHNQKLHFTNNMLSISTIISILVMIMGIALAPALAFLFSPPSKPEAFDLVVELIKLGMPVIVFSAIVGVFTGFLQYSGKFAAAGAVAIPLNLTYILYLTLFTSHAGIHGLTIASVLGVFMQILFLLPSAFKSGYKPQAVLDFKDKYVVESLMLAAPVLISTAVNDINIIVNKRLAMGMAEGSTTILNNANKLNTMILGIFITAITATVFPTMTRTFSEQGMVQGKKVMNASVKSVLFLTVPATVGMIILARPIVDLAFFHGRYTLQNAIDTTATLRFYTIALISMSISNVLNRVYYSLSDTKTPFWVGLINVMINVGLNLLVAHRFGTRGLAASVSIATTIAVLISFVLLRKKIGNLGTKSYIRALIKTLMASAVMGLVAFLYFPIETLLLPFVTSGASIKLIKLIVLLFVVSLAALVYAICLYLLGVREIRDIVKMIKKRLNKN</sequence>
<keyword evidence="3 8" id="KW-0812">Transmembrane</keyword>
<dbReference type="GO" id="GO:0034204">
    <property type="term" value="P:lipid translocation"/>
    <property type="evidence" value="ECO:0007669"/>
    <property type="project" value="TreeGrafter"/>
</dbReference>
<reference evidence="10 11" key="1">
    <citation type="submission" date="2018-11" db="EMBL/GenBank/DDBJ databases">
        <title>Genome sequencing and assembly of Anaerosphaera sp. nov., GS7-6-2.</title>
        <authorList>
            <person name="Rettenmaier R."/>
            <person name="Liebl W."/>
            <person name="Zverlov V."/>
        </authorList>
    </citation>
    <scope>NUCLEOTIDE SEQUENCE [LARGE SCALE GENOMIC DNA]</scope>
    <source>
        <strain evidence="10 11">GS7-6-2</strain>
    </source>
</reference>
<comment type="pathway">
    <text evidence="8">Cell wall biogenesis; peptidoglycan biosynthesis.</text>
</comment>
<comment type="function">
    <text evidence="8 9">Involved in peptidoglycan biosynthesis. Transports lipid-linked peptidoglycan precursors from the inner to the outer leaflet of the cytoplasmic membrane.</text>
</comment>
<feature type="transmembrane region" description="Helical" evidence="8">
    <location>
        <begin position="381"/>
        <end position="402"/>
    </location>
</feature>
<dbReference type="HAMAP" id="MF_02078">
    <property type="entry name" value="MurJ_MviN"/>
    <property type="match status" value="1"/>
</dbReference>
<evidence type="ECO:0000256" key="7">
    <source>
        <dbReference type="ARBA" id="ARBA00023136"/>
    </source>
</evidence>
<dbReference type="PIRSF" id="PIRSF002869">
    <property type="entry name" value="MviN"/>
    <property type="match status" value="1"/>
</dbReference>
<dbReference type="EMBL" id="RLIH01000034">
    <property type="protein sequence ID" value="RVU53802.1"/>
    <property type="molecule type" value="Genomic_DNA"/>
</dbReference>
<name>A0A437S441_9FIRM</name>
<keyword evidence="6 8" id="KW-1133">Transmembrane helix</keyword>
<dbReference type="GO" id="GO:0005886">
    <property type="term" value="C:plasma membrane"/>
    <property type="evidence" value="ECO:0007669"/>
    <property type="project" value="UniProtKB-SubCell"/>
</dbReference>
<dbReference type="RefSeq" id="WP_127725427.1">
    <property type="nucleotide sequence ID" value="NZ_RLIH01000034.1"/>
</dbReference>
<dbReference type="GO" id="GO:0015648">
    <property type="term" value="F:lipid-linked peptidoglycan transporter activity"/>
    <property type="evidence" value="ECO:0007669"/>
    <property type="project" value="UniProtKB-UniRule"/>
</dbReference>
<feature type="transmembrane region" description="Helical" evidence="8">
    <location>
        <begin position="440"/>
        <end position="464"/>
    </location>
</feature>
<dbReference type="GO" id="GO:0008360">
    <property type="term" value="P:regulation of cell shape"/>
    <property type="evidence" value="ECO:0007669"/>
    <property type="project" value="UniProtKB-UniRule"/>
</dbReference>
<keyword evidence="5 8" id="KW-0573">Peptidoglycan synthesis</keyword>
<feature type="transmembrane region" description="Helical" evidence="8">
    <location>
        <begin position="273"/>
        <end position="291"/>
    </location>
</feature>
<evidence type="ECO:0000256" key="9">
    <source>
        <dbReference type="PIRNR" id="PIRNR002869"/>
    </source>
</evidence>
<organism evidence="10 11">
    <name type="scientific">Anaerosphaera multitolerans</name>
    <dbReference type="NCBI Taxonomy" id="2487351"/>
    <lineage>
        <taxon>Bacteria</taxon>
        <taxon>Bacillati</taxon>
        <taxon>Bacillota</taxon>
        <taxon>Tissierellia</taxon>
        <taxon>Tissierellales</taxon>
        <taxon>Peptoniphilaceae</taxon>
        <taxon>Anaerosphaera</taxon>
    </lineage>
</organism>
<dbReference type="NCBIfam" id="TIGR01695">
    <property type="entry name" value="murJ_mviN"/>
    <property type="match status" value="1"/>
</dbReference>